<feature type="transmembrane region" description="Helical" evidence="8">
    <location>
        <begin position="114"/>
        <end position="134"/>
    </location>
</feature>
<dbReference type="PANTHER" id="PTHR30472:SF1">
    <property type="entry name" value="FE(3+) DICITRATE TRANSPORT SYSTEM PERMEASE PROTEIN FECC-RELATED"/>
    <property type="match status" value="1"/>
</dbReference>
<feature type="transmembrane region" description="Helical" evidence="8">
    <location>
        <begin position="304"/>
        <end position="324"/>
    </location>
</feature>
<keyword evidence="7 8" id="KW-0472">Membrane</keyword>
<dbReference type="GO" id="GO:0022857">
    <property type="term" value="F:transmembrane transporter activity"/>
    <property type="evidence" value="ECO:0007669"/>
    <property type="project" value="InterPro"/>
</dbReference>
<comment type="similarity">
    <text evidence="2">Belongs to the binding-protein-dependent transport system permease family. FecCD subfamily.</text>
</comment>
<evidence type="ECO:0000313" key="11">
    <source>
        <dbReference type="Proteomes" id="UP000664779"/>
    </source>
</evidence>
<feature type="chain" id="PRO_5036768081" evidence="9">
    <location>
        <begin position="21"/>
        <end position="336"/>
    </location>
</feature>
<dbReference type="Proteomes" id="UP000664779">
    <property type="component" value="Unassembled WGS sequence"/>
</dbReference>
<keyword evidence="5 8" id="KW-0812">Transmembrane</keyword>
<dbReference type="PANTHER" id="PTHR30472">
    <property type="entry name" value="FERRIC ENTEROBACTIN TRANSPORT SYSTEM PERMEASE PROTEIN"/>
    <property type="match status" value="1"/>
</dbReference>
<feature type="transmembrane region" description="Helical" evidence="8">
    <location>
        <begin position="146"/>
        <end position="168"/>
    </location>
</feature>
<feature type="transmembrane region" description="Helical" evidence="8">
    <location>
        <begin position="275"/>
        <end position="297"/>
    </location>
</feature>
<keyword evidence="4" id="KW-1003">Cell membrane</keyword>
<keyword evidence="9" id="KW-0732">Signal</keyword>
<feature type="signal peptide" evidence="9">
    <location>
        <begin position="1"/>
        <end position="20"/>
    </location>
</feature>
<evidence type="ECO:0000256" key="1">
    <source>
        <dbReference type="ARBA" id="ARBA00004651"/>
    </source>
</evidence>
<keyword evidence="11" id="KW-1185">Reference proteome</keyword>
<dbReference type="EMBL" id="JAFLNF010000001">
    <property type="protein sequence ID" value="MBO0344107.1"/>
    <property type="molecule type" value="Genomic_DNA"/>
</dbReference>
<feature type="transmembrane region" description="Helical" evidence="8">
    <location>
        <begin position="195"/>
        <end position="217"/>
    </location>
</feature>
<accession>A0A939J5I8</accession>
<dbReference type="RefSeq" id="WP_206937981.1">
    <property type="nucleotide sequence ID" value="NZ_JAFLNF010000001.1"/>
</dbReference>
<gene>
    <name evidence="10" type="ORF">J0X15_02645</name>
</gene>
<dbReference type="CDD" id="cd06550">
    <property type="entry name" value="TM_ABC_iron-siderophores_like"/>
    <property type="match status" value="1"/>
</dbReference>
<evidence type="ECO:0000256" key="2">
    <source>
        <dbReference type="ARBA" id="ARBA00007935"/>
    </source>
</evidence>
<dbReference type="GO" id="GO:0033214">
    <property type="term" value="P:siderophore-iron import into cell"/>
    <property type="evidence" value="ECO:0007669"/>
    <property type="project" value="TreeGrafter"/>
</dbReference>
<comment type="caution">
    <text evidence="10">The sequence shown here is derived from an EMBL/GenBank/DDBJ whole genome shotgun (WGS) entry which is preliminary data.</text>
</comment>
<keyword evidence="6 8" id="KW-1133">Transmembrane helix</keyword>
<reference evidence="10" key="1">
    <citation type="submission" date="2021-03" db="EMBL/GenBank/DDBJ databases">
        <title>Roseibium sp. CAU 1637 isolated from Incheon.</title>
        <authorList>
            <person name="Kim W."/>
        </authorList>
    </citation>
    <scope>NUCLEOTIDE SEQUENCE</scope>
    <source>
        <strain evidence="10">CAU 1637</strain>
    </source>
</reference>
<dbReference type="InterPro" id="IPR037294">
    <property type="entry name" value="ABC_BtuC-like"/>
</dbReference>
<sequence>MTGKALALCVILLGSLGAFIANLSSGATSIPLDAVFAAFFAFDAENYDHYVILYQRLPRALMAIHAGALMACGGVVLQGLTRNPLASPSTLGINSGAAFFVVAGAYVFDLGTEAQGLAAMAGAAFGFICVLSVARLAGGDKDPRGLSLILSGALVSMLLIGLANAFLLSDPARRSDFLGWVTGNINHVYFDRLVFFWPLGVLALAGLFFLARPLTLLTLGEEKAASVGVSVRRVPRLALLCVVIGSGSAVAICGPVGFVGLVVPHVVRPLVGVNMRFALPAAALFGACACLLADILARQAFAPYVLHTGILLDLIGGTVFAVIVKRFYLSPGGQTA</sequence>
<dbReference type="AlphaFoldDB" id="A0A939J5I8"/>
<evidence type="ECO:0000256" key="5">
    <source>
        <dbReference type="ARBA" id="ARBA00022692"/>
    </source>
</evidence>
<dbReference type="Pfam" id="PF01032">
    <property type="entry name" value="FecCD"/>
    <property type="match status" value="1"/>
</dbReference>
<feature type="transmembrane region" description="Helical" evidence="8">
    <location>
        <begin position="60"/>
        <end position="79"/>
    </location>
</feature>
<dbReference type="GO" id="GO:0005886">
    <property type="term" value="C:plasma membrane"/>
    <property type="evidence" value="ECO:0007669"/>
    <property type="project" value="UniProtKB-SubCell"/>
</dbReference>
<evidence type="ECO:0000256" key="6">
    <source>
        <dbReference type="ARBA" id="ARBA00022989"/>
    </source>
</evidence>
<dbReference type="InterPro" id="IPR000522">
    <property type="entry name" value="ABC_transptr_permease_BtuC"/>
</dbReference>
<keyword evidence="3" id="KW-0813">Transport</keyword>
<dbReference type="Gene3D" id="1.10.3470.10">
    <property type="entry name" value="ABC transporter involved in vitamin B12 uptake, BtuC"/>
    <property type="match status" value="1"/>
</dbReference>
<evidence type="ECO:0000256" key="8">
    <source>
        <dbReference type="SAM" id="Phobius"/>
    </source>
</evidence>
<organism evidence="10 11">
    <name type="scientific">Roseibium limicola</name>
    <dbReference type="NCBI Taxonomy" id="2816037"/>
    <lineage>
        <taxon>Bacteria</taxon>
        <taxon>Pseudomonadati</taxon>
        <taxon>Pseudomonadota</taxon>
        <taxon>Alphaproteobacteria</taxon>
        <taxon>Hyphomicrobiales</taxon>
        <taxon>Stappiaceae</taxon>
        <taxon>Roseibium</taxon>
    </lineage>
</organism>
<evidence type="ECO:0000256" key="3">
    <source>
        <dbReference type="ARBA" id="ARBA00022448"/>
    </source>
</evidence>
<evidence type="ECO:0000313" key="10">
    <source>
        <dbReference type="EMBL" id="MBO0344107.1"/>
    </source>
</evidence>
<protein>
    <submittedName>
        <fullName evidence="10">Iron ABC transporter permease</fullName>
    </submittedName>
</protein>
<evidence type="ECO:0000256" key="9">
    <source>
        <dbReference type="SAM" id="SignalP"/>
    </source>
</evidence>
<evidence type="ECO:0000256" key="7">
    <source>
        <dbReference type="ARBA" id="ARBA00023136"/>
    </source>
</evidence>
<feature type="transmembrane region" description="Helical" evidence="8">
    <location>
        <begin position="237"/>
        <end position="263"/>
    </location>
</feature>
<evidence type="ECO:0000256" key="4">
    <source>
        <dbReference type="ARBA" id="ARBA00022475"/>
    </source>
</evidence>
<proteinExistence type="inferred from homology"/>
<comment type="subcellular location">
    <subcellularLocation>
        <location evidence="1">Cell membrane</location>
        <topology evidence="1">Multi-pass membrane protein</topology>
    </subcellularLocation>
</comment>
<feature type="transmembrane region" description="Helical" evidence="8">
    <location>
        <begin position="91"/>
        <end position="108"/>
    </location>
</feature>
<dbReference type="SUPFAM" id="SSF81345">
    <property type="entry name" value="ABC transporter involved in vitamin B12 uptake, BtuC"/>
    <property type="match status" value="1"/>
</dbReference>
<name>A0A939J5I8_9HYPH</name>